<dbReference type="PANTHER" id="PTHR43673">
    <property type="entry name" value="NAD(P)H NITROREDUCTASE YDGI-RELATED"/>
    <property type="match status" value="1"/>
</dbReference>
<protein>
    <submittedName>
        <fullName evidence="4">Nitroreductase</fullName>
    </submittedName>
</protein>
<evidence type="ECO:0000313" key="5">
    <source>
        <dbReference type="Proteomes" id="UP000767854"/>
    </source>
</evidence>
<dbReference type="Pfam" id="PF00881">
    <property type="entry name" value="Nitroreductase"/>
    <property type="match status" value="1"/>
</dbReference>
<evidence type="ECO:0000256" key="2">
    <source>
        <dbReference type="ARBA" id="ARBA00023002"/>
    </source>
</evidence>
<dbReference type="RefSeq" id="WP_204665269.1">
    <property type="nucleotide sequence ID" value="NZ_JAFBDT010000032.1"/>
</dbReference>
<dbReference type="Gene3D" id="3.40.109.10">
    <property type="entry name" value="NADH Oxidase"/>
    <property type="match status" value="1"/>
</dbReference>
<sequence length="154" mass="17503">MFKTRRSIRKYKDIPIENDKLDMILQSTLCAPTSKNRRPWEFIVVQDKSTLNQVSKVREVGSAFLKDASCAILVLANTSLSEVWIEDTSIAGFAIQLAAQEQGLGSCWVQIRERNHNEIISASDYLKDLLNIPDNFEVACIIPRFYVQSTHITL</sequence>
<reference evidence="4 5" key="1">
    <citation type="submission" date="2021-01" db="EMBL/GenBank/DDBJ databases">
        <title>Genomic Encyclopedia of Type Strains, Phase IV (KMG-IV): sequencing the most valuable type-strain genomes for metagenomic binning, comparative biology and taxonomic classification.</title>
        <authorList>
            <person name="Goeker M."/>
        </authorList>
    </citation>
    <scope>NUCLEOTIDE SEQUENCE [LARGE SCALE GENOMIC DNA]</scope>
    <source>
        <strain evidence="4 5">DSM 24436</strain>
    </source>
</reference>
<dbReference type="InterPro" id="IPR029479">
    <property type="entry name" value="Nitroreductase"/>
</dbReference>
<dbReference type="InterPro" id="IPR000415">
    <property type="entry name" value="Nitroreductase-like"/>
</dbReference>
<evidence type="ECO:0000313" key="4">
    <source>
        <dbReference type="EMBL" id="MBM7562841.1"/>
    </source>
</evidence>
<dbReference type="EMBL" id="JAFBDT010000032">
    <property type="protein sequence ID" value="MBM7562841.1"/>
    <property type="molecule type" value="Genomic_DNA"/>
</dbReference>
<organism evidence="4 5">
    <name type="scientific">Fusibacter tunisiensis</name>
    <dbReference type="NCBI Taxonomy" id="1008308"/>
    <lineage>
        <taxon>Bacteria</taxon>
        <taxon>Bacillati</taxon>
        <taxon>Bacillota</taxon>
        <taxon>Clostridia</taxon>
        <taxon>Eubacteriales</taxon>
        <taxon>Eubacteriales Family XII. Incertae Sedis</taxon>
        <taxon>Fusibacter</taxon>
    </lineage>
</organism>
<name>A0ABS2MTR7_9FIRM</name>
<dbReference type="Proteomes" id="UP000767854">
    <property type="component" value="Unassembled WGS sequence"/>
</dbReference>
<gene>
    <name evidence="4" type="ORF">JOC49_002414</name>
</gene>
<keyword evidence="5" id="KW-1185">Reference proteome</keyword>
<dbReference type="CDD" id="cd02151">
    <property type="entry name" value="nitroreductase"/>
    <property type="match status" value="1"/>
</dbReference>
<dbReference type="PANTHER" id="PTHR43673:SF10">
    <property type="entry name" value="NADH DEHYDROGENASE_NAD(P)H NITROREDUCTASE XCC3605-RELATED"/>
    <property type="match status" value="1"/>
</dbReference>
<keyword evidence="2" id="KW-0560">Oxidoreductase</keyword>
<comment type="caution">
    <text evidence="4">The sequence shown here is derived from an EMBL/GenBank/DDBJ whole genome shotgun (WGS) entry which is preliminary data.</text>
</comment>
<proteinExistence type="inferred from homology"/>
<accession>A0ABS2MTR7</accession>
<evidence type="ECO:0000259" key="3">
    <source>
        <dbReference type="Pfam" id="PF00881"/>
    </source>
</evidence>
<feature type="domain" description="Nitroreductase" evidence="3">
    <location>
        <begin position="3"/>
        <end position="143"/>
    </location>
</feature>
<dbReference type="SUPFAM" id="SSF55469">
    <property type="entry name" value="FMN-dependent nitroreductase-like"/>
    <property type="match status" value="1"/>
</dbReference>
<evidence type="ECO:0000256" key="1">
    <source>
        <dbReference type="ARBA" id="ARBA00007118"/>
    </source>
</evidence>
<comment type="similarity">
    <text evidence="1">Belongs to the nitroreductase family.</text>
</comment>